<keyword evidence="1" id="KW-0812">Transmembrane</keyword>
<organism evidence="2 3">
    <name type="scientific">Mesorhabditis spiculigera</name>
    <dbReference type="NCBI Taxonomy" id="96644"/>
    <lineage>
        <taxon>Eukaryota</taxon>
        <taxon>Metazoa</taxon>
        <taxon>Ecdysozoa</taxon>
        <taxon>Nematoda</taxon>
        <taxon>Chromadorea</taxon>
        <taxon>Rhabditida</taxon>
        <taxon>Rhabditina</taxon>
        <taxon>Rhabditomorpha</taxon>
        <taxon>Rhabditoidea</taxon>
        <taxon>Rhabditidae</taxon>
        <taxon>Mesorhabditinae</taxon>
        <taxon>Mesorhabditis</taxon>
    </lineage>
</organism>
<feature type="transmembrane region" description="Helical" evidence="1">
    <location>
        <begin position="6"/>
        <end position="29"/>
    </location>
</feature>
<gene>
    <name evidence="2" type="ORF">MSPICULIGERA_LOCUS13765</name>
</gene>
<evidence type="ECO:0000256" key="1">
    <source>
        <dbReference type="SAM" id="Phobius"/>
    </source>
</evidence>
<accession>A0AA36CW52</accession>
<comment type="caution">
    <text evidence="2">The sequence shown here is derived from an EMBL/GenBank/DDBJ whole genome shotgun (WGS) entry which is preliminary data.</text>
</comment>
<dbReference type="EMBL" id="CATQJA010002639">
    <property type="protein sequence ID" value="CAJ0575455.1"/>
    <property type="molecule type" value="Genomic_DNA"/>
</dbReference>
<proteinExistence type="predicted"/>
<evidence type="ECO:0008006" key="4">
    <source>
        <dbReference type="Google" id="ProtNLM"/>
    </source>
</evidence>
<feature type="non-terminal residue" evidence="2">
    <location>
        <position position="338"/>
    </location>
</feature>
<feature type="transmembrane region" description="Helical" evidence="1">
    <location>
        <begin position="81"/>
        <end position="98"/>
    </location>
</feature>
<dbReference type="Gene3D" id="1.20.1070.10">
    <property type="entry name" value="Rhodopsin 7-helix transmembrane proteins"/>
    <property type="match status" value="1"/>
</dbReference>
<dbReference type="InterPro" id="IPR019428">
    <property type="entry name" value="7TM_GPCR_serpentine_rcpt_Str"/>
</dbReference>
<dbReference type="PANTHER" id="PTHR22945:SF40">
    <property type="entry name" value="SERPENTINE RECEPTOR, CLASS D (DELTA)-RELATED"/>
    <property type="match status" value="1"/>
</dbReference>
<dbReference type="InterPro" id="IPR050920">
    <property type="entry name" value="Nematode_rcpt-like_delta"/>
</dbReference>
<dbReference type="Proteomes" id="UP001177023">
    <property type="component" value="Unassembled WGS sequence"/>
</dbReference>
<evidence type="ECO:0000313" key="2">
    <source>
        <dbReference type="EMBL" id="CAJ0575455.1"/>
    </source>
</evidence>
<protein>
    <recommendedName>
        <fullName evidence="4">G protein-coupled receptor</fullName>
    </recommendedName>
</protein>
<feature type="transmembrane region" description="Helical" evidence="1">
    <location>
        <begin position="105"/>
        <end position="127"/>
    </location>
</feature>
<name>A0AA36CW52_9BILA</name>
<feature type="transmembrane region" description="Helical" evidence="1">
    <location>
        <begin position="41"/>
        <end position="61"/>
    </location>
</feature>
<keyword evidence="1" id="KW-1133">Transmembrane helix</keyword>
<dbReference type="AlphaFoldDB" id="A0AA36CW52"/>
<dbReference type="PANTHER" id="PTHR22945">
    <property type="entry name" value="SERPENTINE RECEPTOR, CLASS D DELTA"/>
    <property type="match status" value="1"/>
</dbReference>
<keyword evidence="3" id="KW-1185">Reference proteome</keyword>
<reference evidence="2" key="1">
    <citation type="submission" date="2023-06" db="EMBL/GenBank/DDBJ databases">
        <authorList>
            <person name="Delattre M."/>
        </authorList>
    </citation>
    <scope>NUCLEOTIDE SEQUENCE</scope>
    <source>
        <strain evidence="2">AF72</strain>
    </source>
</reference>
<dbReference type="Pfam" id="PF10326">
    <property type="entry name" value="7TM_GPCR_Str"/>
    <property type="match status" value="1"/>
</dbReference>
<sequence>MLFLEVAFIIHSYITASVALLVNGALMYAVCTRTPPELKAYGALIFNIVLSDFLVALFNLWLQPLPASSANEIYRPEGDSGISYVIMGPVVYFIHPHTNHGLTCIFIGLILYSVLTVPISFVARYLLICHPELCSKFQKGPKKRSADPAKKLDGCPGTAIYVEKSVACETEQETTTSTMAFQFIRKLSMRKKSHVVHEHKKCSAASSTSSLASQSSEKLTAELANLVVDQLSVFAKLRLKRISRDVHHLVDQVSRLVVSKASLTDCCPSQGWERKKDAQIAIRLIGDTVEIVVDEKWTSRDVECVVSLMALFRENVVTAQIDAPIAELVSFTVINVVT</sequence>
<evidence type="ECO:0000313" key="3">
    <source>
        <dbReference type="Proteomes" id="UP001177023"/>
    </source>
</evidence>
<keyword evidence="1" id="KW-0472">Membrane</keyword>